<evidence type="ECO:0000313" key="2">
    <source>
        <dbReference type="Proteomes" id="UP000220900"/>
    </source>
</evidence>
<dbReference type="EMBL" id="NTZF01000035">
    <property type="protein sequence ID" value="PES90492.1"/>
    <property type="molecule type" value="Genomic_DNA"/>
</dbReference>
<dbReference type="Proteomes" id="UP000220900">
    <property type="component" value="Unassembled WGS sequence"/>
</dbReference>
<dbReference type="AlphaFoldDB" id="A0A2A8LI21"/>
<name>A0A2A8LI21_BACCE</name>
<sequence>MRPKKKKYVLYIDETGISSSSNFFGMLGVVFTYKYSVDEQENSELTTKLNNFKNECFGREDLTLHLIEILGKQKQFDFLTDEQVKTFFDKVPDFLKGLDFHIISVTVDRRKLLQYYGSYKDPYEIAFIYILDMYYSMLSHSDVDSGRVVIESRDDNQNLRAQRAFFDVFINGTTHQDFSIHREKIKGFIIAKKGDNLYGSGLEISDLLCNPISRVRQGLVELKQTNTFEYGNENRIFQAVKSKIYSPRSMDDMRNWGFKKVPILKKERTWNDFALTEWELKIKPSYKKMFEKFHLKKE</sequence>
<evidence type="ECO:0000313" key="1">
    <source>
        <dbReference type="EMBL" id="PES90492.1"/>
    </source>
</evidence>
<protein>
    <submittedName>
        <fullName evidence="1">DUF3800 domain-containing protein</fullName>
    </submittedName>
</protein>
<accession>A0A2A8LI21</accession>
<proteinExistence type="predicted"/>
<comment type="caution">
    <text evidence="1">The sequence shown here is derived from an EMBL/GenBank/DDBJ whole genome shotgun (WGS) entry which is preliminary data.</text>
</comment>
<gene>
    <name evidence="1" type="ORF">CN491_24275</name>
</gene>
<dbReference type="Pfam" id="PF12686">
    <property type="entry name" value="DUF3800"/>
    <property type="match status" value="1"/>
</dbReference>
<reference evidence="1 2" key="1">
    <citation type="submission" date="2017-09" db="EMBL/GenBank/DDBJ databases">
        <title>Large-scale bioinformatics analysis of Bacillus genomes uncovers conserved roles of natural products in bacterial physiology.</title>
        <authorList>
            <consortium name="Agbiome Team Llc"/>
            <person name="Bleich R.M."/>
            <person name="Grubbs K.J."/>
            <person name="Santa Maria K.C."/>
            <person name="Allen S.E."/>
            <person name="Farag S."/>
            <person name="Shank E.A."/>
            <person name="Bowers A."/>
        </authorList>
    </citation>
    <scope>NUCLEOTIDE SEQUENCE [LARGE SCALE GENOMIC DNA]</scope>
    <source>
        <strain evidence="1 2">AFS002368</strain>
    </source>
</reference>
<dbReference type="InterPro" id="IPR024524">
    <property type="entry name" value="DUF3800"/>
</dbReference>
<organism evidence="1 2">
    <name type="scientific">Bacillus cereus</name>
    <dbReference type="NCBI Taxonomy" id="1396"/>
    <lineage>
        <taxon>Bacteria</taxon>
        <taxon>Bacillati</taxon>
        <taxon>Bacillota</taxon>
        <taxon>Bacilli</taxon>
        <taxon>Bacillales</taxon>
        <taxon>Bacillaceae</taxon>
        <taxon>Bacillus</taxon>
        <taxon>Bacillus cereus group</taxon>
    </lineage>
</organism>